<evidence type="ECO:0000313" key="3">
    <source>
        <dbReference type="EMBL" id="EMA40665.1"/>
    </source>
</evidence>
<evidence type="ECO:0000259" key="2">
    <source>
        <dbReference type="Pfam" id="PF26028"/>
    </source>
</evidence>
<feature type="transmembrane region" description="Helical" evidence="1">
    <location>
        <begin position="41"/>
        <end position="59"/>
    </location>
</feature>
<keyword evidence="4" id="KW-1185">Reference proteome</keyword>
<keyword evidence="1" id="KW-0812">Transmembrane</keyword>
<organism evidence="3 4">
    <name type="scientific">Halococcus hamelinensis 100A6</name>
    <dbReference type="NCBI Taxonomy" id="1132509"/>
    <lineage>
        <taxon>Archaea</taxon>
        <taxon>Methanobacteriati</taxon>
        <taxon>Methanobacteriota</taxon>
        <taxon>Stenosarchaea group</taxon>
        <taxon>Halobacteria</taxon>
        <taxon>Halobacteriales</taxon>
        <taxon>Halococcaceae</taxon>
        <taxon>Halococcus</taxon>
    </lineage>
</organism>
<dbReference type="AlphaFoldDB" id="M0M8E0"/>
<keyword evidence="1" id="KW-1133">Transmembrane helix</keyword>
<dbReference type="RefSeq" id="WP_007691177.1">
    <property type="nucleotide sequence ID" value="NZ_AJRK01000393.1"/>
</dbReference>
<dbReference type="Proteomes" id="UP000011566">
    <property type="component" value="Unassembled WGS sequence"/>
</dbReference>
<comment type="caution">
    <text evidence="3">The sequence shown here is derived from an EMBL/GenBank/DDBJ whole genome shotgun (WGS) entry which is preliminary data.</text>
</comment>
<dbReference type="PATRIC" id="fig|1132509.6.peg.945"/>
<evidence type="ECO:0000256" key="1">
    <source>
        <dbReference type="SAM" id="Phobius"/>
    </source>
</evidence>
<feature type="transmembrane region" description="Helical" evidence="1">
    <location>
        <begin position="12"/>
        <end position="34"/>
    </location>
</feature>
<name>M0M8E0_9EURY</name>
<accession>M0M8E0</accession>
<sequence>MFTPPLQALDNFLLQYNLGQVLVFVFAIAFLVGLTQRSGKLLAIQTVTFGLLFALVPSIDGPGYFLYVGLGLLVVAPVMFALAKR</sequence>
<dbReference type="Pfam" id="PF26028">
    <property type="entry name" value="DUF8006"/>
    <property type="match status" value="1"/>
</dbReference>
<reference evidence="3 4" key="1">
    <citation type="journal article" date="2014" name="PLoS Genet.">
        <title>Phylogenetically driven sequencing of extremely halophilic archaea reveals strategies for static and dynamic osmo-response.</title>
        <authorList>
            <person name="Becker E.A."/>
            <person name="Seitzer P.M."/>
            <person name="Tritt A."/>
            <person name="Larsen D."/>
            <person name="Krusor M."/>
            <person name="Yao A.I."/>
            <person name="Wu D."/>
            <person name="Madern D."/>
            <person name="Eisen J.A."/>
            <person name="Darling A.E."/>
            <person name="Facciotti M.T."/>
        </authorList>
    </citation>
    <scope>NUCLEOTIDE SEQUENCE [LARGE SCALE GENOMIC DNA]</scope>
    <source>
        <strain evidence="3 4">100A6</strain>
    </source>
</reference>
<feature type="transmembrane region" description="Helical" evidence="1">
    <location>
        <begin position="65"/>
        <end position="83"/>
    </location>
</feature>
<feature type="domain" description="DUF8006" evidence="2">
    <location>
        <begin position="4"/>
        <end position="85"/>
    </location>
</feature>
<protein>
    <recommendedName>
        <fullName evidence="2">DUF8006 domain-containing protein</fullName>
    </recommendedName>
</protein>
<evidence type="ECO:0000313" key="4">
    <source>
        <dbReference type="Proteomes" id="UP000011566"/>
    </source>
</evidence>
<gene>
    <name evidence="3" type="ORF">C447_04066</name>
</gene>
<dbReference type="InterPro" id="IPR058319">
    <property type="entry name" value="DUF8006"/>
</dbReference>
<keyword evidence="1" id="KW-0472">Membrane</keyword>
<proteinExistence type="predicted"/>
<dbReference type="EMBL" id="AOMB01000010">
    <property type="protein sequence ID" value="EMA40665.1"/>
    <property type="molecule type" value="Genomic_DNA"/>
</dbReference>
<dbReference type="eggNOG" id="arCOG04776">
    <property type="taxonomic scope" value="Archaea"/>
</dbReference>